<dbReference type="PANTHER" id="PTHR38459">
    <property type="entry name" value="PROPHAGE BACTOPRENOL-LINKED GLUCOSE TRANSLOCASE HOMOLOG"/>
    <property type="match status" value="1"/>
</dbReference>
<gene>
    <name evidence="8" type="ORF">NRB56_35090</name>
</gene>
<dbReference type="GO" id="GO:0000271">
    <property type="term" value="P:polysaccharide biosynthetic process"/>
    <property type="evidence" value="ECO:0007669"/>
    <property type="project" value="InterPro"/>
</dbReference>
<evidence type="ECO:0000256" key="3">
    <source>
        <dbReference type="ARBA" id="ARBA00022692"/>
    </source>
</evidence>
<comment type="similarity">
    <text evidence="2">Belongs to the GtrA family.</text>
</comment>
<comment type="caution">
    <text evidence="8">The sequence shown here is derived from an EMBL/GenBank/DDBJ whole genome shotgun (WGS) entry which is preliminary data.</text>
</comment>
<comment type="subcellular location">
    <subcellularLocation>
        <location evidence="1">Membrane</location>
        <topology evidence="1">Multi-pass membrane protein</topology>
    </subcellularLocation>
</comment>
<dbReference type="AlphaFoldDB" id="A0A7K0DQ72"/>
<feature type="domain" description="GtrA/DPMS transmembrane" evidence="7">
    <location>
        <begin position="40"/>
        <end position="170"/>
    </location>
</feature>
<evidence type="ECO:0000256" key="2">
    <source>
        <dbReference type="ARBA" id="ARBA00009399"/>
    </source>
</evidence>
<name>A0A7K0DQ72_9NOCA</name>
<dbReference type="PANTHER" id="PTHR38459:SF1">
    <property type="entry name" value="PROPHAGE BACTOPRENOL-LINKED GLUCOSE TRANSLOCASE HOMOLOG"/>
    <property type="match status" value="1"/>
</dbReference>
<evidence type="ECO:0000256" key="1">
    <source>
        <dbReference type="ARBA" id="ARBA00004141"/>
    </source>
</evidence>
<keyword evidence="9" id="KW-1185">Reference proteome</keyword>
<accession>A0A7K0DQ72</accession>
<feature type="transmembrane region" description="Helical" evidence="6">
    <location>
        <begin position="142"/>
        <end position="165"/>
    </location>
</feature>
<dbReference type="InterPro" id="IPR007267">
    <property type="entry name" value="GtrA_DPMS_TM"/>
</dbReference>
<evidence type="ECO:0000256" key="5">
    <source>
        <dbReference type="ARBA" id="ARBA00023136"/>
    </source>
</evidence>
<dbReference type="GO" id="GO:0005886">
    <property type="term" value="C:plasma membrane"/>
    <property type="evidence" value="ECO:0007669"/>
    <property type="project" value="TreeGrafter"/>
</dbReference>
<feature type="transmembrane region" description="Helical" evidence="6">
    <location>
        <begin position="69"/>
        <end position="86"/>
    </location>
</feature>
<feature type="transmembrane region" description="Helical" evidence="6">
    <location>
        <begin position="106"/>
        <end position="130"/>
    </location>
</feature>
<evidence type="ECO:0000256" key="4">
    <source>
        <dbReference type="ARBA" id="ARBA00022989"/>
    </source>
</evidence>
<evidence type="ECO:0000259" key="7">
    <source>
        <dbReference type="Pfam" id="PF04138"/>
    </source>
</evidence>
<dbReference type="Pfam" id="PF04138">
    <property type="entry name" value="GtrA_DPMS_TM"/>
    <property type="match status" value="1"/>
</dbReference>
<keyword evidence="5 6" id="KW-0472">Membrane</keyword>
<dbReference type="EMBL" id="WEGI01000007">
    <property type="protein sequence ID" value="MQY27926.1"/>
    <property type="molecule type" value="Genomic_DNA"/>
</dbReference>
<feature type="transmembrane region" description="Helical" evidence="6">
    <location>
        <begin position="38"/>
        <end position="57"/>
    </location>
</feature>
<dbReference type="InterPro" id="IPR051401">
    <property type="entry name" value="GtrA_CellWall_Glycosyl"/>
</dbReference>
<evidence type="ECO:0000313" key="8">
    <source>
        <dbReference type="EMBL" id="MQY27926.1"/>
    </source>
</evidence>
<sequence length="182" mass="19935">MGAGTAGDGYGGGVSLVQPVLDRLPAGYRAALIRHSELMKFAVVGGITWFVDTGTVYGLKLTVLQDKPLTARAFGVLIATIVSYVLNREWSFRSRGGRRRHQEAALFFGVSALAIVVTLIPQAVALYMFHIRVPHVSATTQAVSNFVTGQILGVLLAMAFRFWALRRFVFPEQLRVEDIDVL</sequence>
<evidence type="ECO:0000313" key="9">
    <source>
        <dbReference type="Proteomes" id="UP000431401"/>
    </source>
</evidence>
<keyword evidence="4 6" id="KW-1133">Transmembrane helix</keyword>
<protein>
    <recommendedName>
        <fullName evidence="7">GtrA/DPMS transmembrane domain-containing protein</fullName>
    </recommendedName>
</protein>
<dbReference type="Proteomes" id="UP000431401">
    <property type="component" value="Unassembled WGS sequence"/>
</dbReference>
<keyword evidence="3 6" id="KW-0812">Transmembrane</keyword>
<organism evidence="8 9">
    <name type="scientific">Nocardia aurantia</name>
    <dbReference type="NCBI Taxonomy" id="2585199"/>
    <lineage>
        <taxon>Bacteria</taxon>
        <taxon>Bacillati</taxon>
        <taxon>Actinomycetota</taxon>
        <taxon>Actinomycetes</taxon>
        <taxon>Mycobacteriales</taxon>
        <taxon>Nocardiaceae</taxon>
        <taxon>Nocardia</taxon>
    </lineage>
</organism>
<proteinExistence type="inferred from homology"/>
<reference evidence="8 9" key="1">
    <citation type="submission" date="2019-10" db="EMBL/GenBank/DDBJ databases">
        <title>Nocardia macrotermitis sp. nov. and Nocardia aurantia sp. nov., isolated from the gut of fungus growing-termite Macrotermes natalensis.</title>
        <authorList>
            <person name="Benndorf R."/>
            <person name="Schwitalla J."/>
            <person name="Martin K."/>
            <person name="De Beer W."/>
            <person name="Kaster A.-K."/>
            <person name="Vollmers J."/>
            <person name="Poulsen M."/>
            <person name="Beemelmanns C."/>
        </authorList>
    </citation>
    <scope>NUCLEOTIDE SEQUENCE [LARGE SCALE GENOMIC DNA]</scope>
    <source>
        <strain evidence="8 9">RB56</strain>
    </source>
</reference>
<evidence type="ECO:0000256" key="6">
    <source>
        <dbReference type="SAM" id="Phobius"/>
    </source>
</evidence>